<evidence type="ECO:0000259" key="1">
    <source>
        <dbReference type="Pfam" id="PF07530"/>
    </source>
</evidence>
<name>A0A2S2PCG3_SCHGA</name>
<dbReference type="GO" id="GO:0008270">
    <property type="term" value="F:zinc ion binding"/>
    <property type="evidence" value="ECO:0007669"/>
    <property type="project" value="InterPro"/>
</dbReference>
<reference evidence="2" key="1">
    <citation type="submission" date="2018-04" db="EMBL/GenBank/DDBJ databases">
        <title>Transcriptome of Schizaphis graminum biotype I.</title>
        <authorList>
            <person name="Scully E.D."/>
            <person name="Geib S.M."/>
            <person name="Palmer N.A."/>
            <person name="Koch K."/>
            <person name="Bradshaw J."/>
            <person name="Heng-Moss T."/>
            <person name="Sarath G."/>
        </authorList>
    </citation>
    <scope>NUCLEOTIDE SEQUENCE</scope>
</reference>
<dbReference type="SUPFAM" id="SSF57756">
    <property type="entry name" value="Retrovirus zinc finger-like domains"/>
    <property type="match status" value="1"/>
</dbReference>
<dbReference type="EMBL" id="GGMR01014532">
    <property type="protein sequence ID" value="MBY27151.1"/>
    <property type="molecule type" value="Transcribed_RNA"/>
</dbReference>
<accession>A0A2S2PCG3</accession>
<organism evidence="2">
    <name type="scientific">Schizaphis graminum</name>
    <name type="common">Green bug aphid</name>
    <dbReference type="NCBI Taxonomy" id="13262"/>
    <lineage>
        <taxon>Eukaryota</taxon>
        <taxon>Metazoa</taxon>
        <taxon>Ecdysozoa</taxon>
        <taxon>Arthropoda</taxon>
        <taxon>Hexapoda</taxon>
        <taxon>Insecta</taxon>
        <taxon>Pterygota</taxon>
        <taxon>Neoptera</taxon>
        <taxon>Paraneoptera</taxon>
        <taxon>Hemiptera</taxon>
        <taxon>Sternorrhyncha</taxon>
        <taxon>Aphidomorpha</taxon>
        <taxon>Aphidoidea</taxon>
        <taxon>Aphididae</taxon>
        <taxon>Aphidini</taxon>
        <taxon>Schizaphis</taxon>
    </lineage>
</organism>
<dbReference type="Pfam" id="PF07530">
    <property type="entry name" value="PRE_C2HC"/>
    <property type="match status" value="1"/>
</dbReference>
<feature type="domain" description="Pre-C2HC" evidence="1">
    <location>
        <begin position="2"/>
        <end position="63"/>
    </location>
</feature>
<dbReference type="GO" id="GO:0003676">
    <property type="term" value="F:nucleic acid binding"/>
    <property type="evidence" value="ECO:0007669"/>
    <property type="project" value="InterPro"/>
</dbReference>
<protein>
    <submittedName>
        <fullName evidence="2">Nucleic-acid-binding protein</fullName>
    </submittedName>
</protein>
<proteinExistence type="predicted"/>
<dbReference type="Gene3D" id="4.10.60.10">
    <property type="entry name" value="Zinc finger, CCHC-type"/>
    <property type="match status" value="1"/>
</dbReference>
<dbReference type="InterPro" id="IPR006579">
    <property type="entry name" value="Pre_C2HC_dom"/>
</dbReference>
<dbReference type="AlphaFoldDB" id="A0A2S2PCG3"/>
<sequence>MEELRRLNFLVKSVLKLNNKNKTPTPLMILQLENNPLSQDIFKLKKLLNCIIITEPRRKSKDPPQCTNCQRYGHIHKSCKLQPRCVECNEPHHYSNCEKSSNTPPTCVNCNETHPANY</sequence>
<gene>
    <name evidence="2" type="ORF">g.162037</name>
</gene>
<dbReference type="InterPro" id="IPR036875">
    <property type="entry name" value="Znf_CCHC_sf"/>
</dbReference>
<evidence type="ECO:0000313" key="2">
    <source>
        <dbReference type="EMBL" id="MBY27151.1"/>
    </source>
</evidence>